<dbReference type="InterPro" id="IPR050570">
    <property type="entry name" value="Cell_wall_metabolism_enzyme"/>
</dbReference>
<accession>A0ABZ2INL0</accession>
<reference evidence="5 6" key="1">
    <citation type="submission" date="2024-02" db="EMBL/GenBank/DDBJ databases">
        <title>Whole genome sequencing of Parabacteroides sp. AD58.</title>
        <authorList>
            <person name="Chaplin A.V."/>
            <person name="Pikina A.P."/>
            <person name="Sokolova S.R."/>
            <person name="Korostin D.O."/>
            <person name="Efimov B.A."/>
        </authorList>
    </citation>
    <scope>NUCLEOTIDE SEQUENCE [LARGE SCALE GENOMIC DNA]</scope>
    <source>
        <strain evidence="5 6">AD58</strain>
    </source>
</reference>
<name>A0ABZ2INL0_9BACT</name>
<dbReference type="SUPFAM" id="SSF51261">
    <property type="entry name" value="Duplicated hybrid motif"/>
    <property type="match status" value="1"/>
</dbReference>
<protein>
    <submittedName>
        <fullName evidence="5">Peptidoglycan DD-metalloendopeptidase family protein</fullName>
    </submittedName>
</protein>
<keyword evidence="1" id="KW-0732">Signal</keyword>
<sequence length="425" mass="49278">MRLIHLLIFLVFAGSVWAQQSARVRELEKQRKETLEEIRKTGELLKQTQATEKDVTRRLKLISQQILSRKKVISLLNQEMEVINIQIIDMGKQIRVLETQLQQKKESYGKSVRSMYRRHASQDKLLFILSAESFGQSLRRMRYLREYAQWQKRQATDIITRQSEINRQQLELKKTREEKTRLLASREEEQQKLEVEEQSQKDEIAQLGKKKSQLQAQLREKQKQADQLNRMIEKQIAEEIAQAERERKAREAAARKNKKGDTTTPLEERKADVKGGYAMTKEEKALSNYFSENRGRLPYPVTGSSHRIIAPFGEHQHAALEHVRTNNNGIDILASTGAEARAVFNGVVTRVFTIPGFNNSIIIRHGNYLTVYSNLSQVYVKAGDKVSTRQKIGKIFLDPSDNTTVLHFQLWKEKSKQDPEPWLGN</sequence>
<feature type="domain" description="M23ase beta-sheet core" evidence="4">
    <location>
        <begin position="326"/>
        <end position="419"/>
    </location>
</feature>
<dbReference type="PANTHER" id="PTHR21666">
    <property type="entry name" value="PEPTIDASE-RELATED"/>
    <property type="match status" value="1"/>
</dbReference>
<feature type="region of interest" description="Disordered" evidence="3">
    <location>
        <begin position="185"/>
        <end position="206"/>
    </location>
</feature>
<dbReference type="EMBL" id="CP146284">
    <property type="protein sequence ID" value="WWV65769.1"/>
    <property type="molecule type" value="Genomic_DNA"/>
</dbReference>
<evidence type="ECO:0000259" key="4">
    <source>
        <dbReference type="Pfam" id="PF01551"/>
    </source>
</evidence>
<dbReference type="Gene3D" id="6.10.250.3150">
    <property type="match status" value="1"/>
</dbReference>
<feature type="coiled-coil region" evidence="2">
    <location>
        <begin position="17"/>
        <end position="44"/>
    </location>
</feature>
<dbReference type="PANTHER" id="PTHR21666:SF289">
    <property type="entry name" value="L-ALA--D-GLU ENDOPEPTIDASE"/>
    <property type="match status" value="1"/>
</dbReference>
<keyword evidence="6" id="KW-1185">Reference proteome</keyword>
<dbReference type="Gene3D" id="2.70.70.10">
    <property type="entry name" value="Glucose Permease (Domain IIA)"/>
    <property type="match status" value="1"/>
</dbReference>
<dbReference type="Pfam" id="PF01551">
    <property type="entry name" value="Peptidase_M23"/>
    <property type="match status" value="1"/>
</dbReference>
<dbReference type="InterPro" id="IPR011055">
    <property type="entry name" value="Dup_hybrid_motif"/>
</dbReference>
<dbReference type="Proteomes" id="UP001320603">
    <property type="component" value="Chromosome"/>
</dbReference>
<evidence type="ECO:0000256" key="1">
    <source>
        <dbReference type="ARBA" id="ARBA00022729"/>
    </source>
</evidence>
<evidence type="ECO:0000256" key="2">
    <source>
        <dbReference type="SAM" id="Coils"/>
    </source>
</evidence>
<organism evidence="5 6">
    <name type="scientific">Parabacteroides absconsus</name>
    <dbReference type="NCBI Taxonomy" id="2951805"/>
    <lineage>
        <taxon>Bacteria</taxon>
        <taxon>Pseudomonadati</taxon>
        <taxon>Bacteroidota</taxon>
        <taxon>Bacteroidia</taxon>
        <taxon>Bacteroidales</taxon>
        <taxon>Tannerellaceae</taxon>
        <taxon>Parabacteroides</taxon>
    </lineage>
</organism>
<proteinExistence type="predicted"/>
<evidence type="ECO:0000313" key="5">
    <source>
        <dbReference type="EMBL" id="WWV65769.1"/>
    </source>
</evidence>
<dbReference type="CDD" id="cd12797">
    <property type="entry name" value="M23_peptidase"/>
    <property type="match status" value="1"/>
</dbReference>
<dbReference type="RefSeq" id="WP_251968431.1">
    <property type="nucleotide sequence ID" value="NZ_CP146284.1"/>
</dbReference>
<feature type="region of interest" description="Disordered" evidence="3">
    <location>
        <begin position="243"/>
        <end position="269"/>
    </location>
</feature>
<evidence type="ECO:0000256" key="3">
    <source>
        <dbReference type="SAM" id="MobiDB-lite"/>
    </source>
</evidence>
<evidence type="ECO:0000313" key="6">
    <source>
        <dbReference type="Proteomes" id="UP001320603"/>
    </source>
</evidence>
<dbReference type="InterPro" id="IPR016047">
    <property type="entry name" value="M23ase_b-sheet_dom"/>
</dbReference>
<feature type="compositionally biased region" description="Basic and acidic residues" evidence="3">
    <location>
        <begin position="185"/>
        <end position="204"/>
    </location>
</feature>
<gene>
    <name evidence="5" type="ORF">NEE14_012290</name>
</gene>
<feature type="compositionally biased region" description="Basic and acidic residues" evidence="3">
    <location>
        <begin position="243"/>
        <end position="254"/>
    </location>
</feature>
<keyword evidence="2" id="KW-0175">Coiled coil</keyword>